<name>A0A0K9NPL8_ZOSMR</name>
<dbReference type="InterPro" id="IPR000210">
    <property type="entry name" value="BTB/POZ_dom"/>
</dbReference>
<dbReference type="InterPro" id="IPR011333">
    <property type="entry name" value="SKP1/BTB/POZ_sf"/>
</dbReference>
<dbReference type="AlphaFoldDB" id="A0A0K9NPL8"/>
<dbReference type="InterPro" id="IPR045068">
    <property type="entry name" value="BACURD1-3"/>
</dbReference>
<evidence type="ECO:0000313" key="3">
    <source>
        <dbReference type="EMBL" id="KMZ58027.1"/>
    </source>
</evidence>
<feature type="domain" description="BTB" evidence="2">
    <location>
        <begin position="10"/>
        <end position="107"/>
    </location>
</feature>
<dbReference type="GO" id="GO:0051260">
    <property type="term" value="P:protein homooligomerization"/>
    <property type="evidence" value="ECO:0007669"/>
    <property type="project" value="InterPro"/>
</dbReference>
<dbReference type="EMBL" id="LFYR01001978">
    <property type="protein sequence ID" value="KMZ58027.1"/>
    <property type="molecule type" value="Genomic_DNA"/>
</dbReference>
<dbReference type="OMA" id="ASFDCPH"/>
<comment type="caution">
    <text evidence="3">The sequence shown here is derived from an EMBL/GenBank/DDBJ whole genome shotgun (WGS) entry which is preliminary data.</text>
</comment>
<dbReference type="InterPro" id="IPR057441">
    <property type="entry name" value="Beta_prop_At2g24240"/>
</dbReference>
<dbReference type="PANTHER" id="PTHR11145">
    <property type="entry name" value="BTB/POZ DOMAIN-CONTAINING ADAPTER FOR CUL3-MEDIATED RHOA DEGRADATION PROTEIN FAMILY MEMBER"/>
    <property type="match status" value="1"/>
</dbReference>
<dbReference type="SUPFAM" id="SSF54695">
    <property type="entry name" value="POZ domain"/>
    <property type="match status" value="1"/>
</dbReference>
<accession>A0A0K9NPL8</accession>
<dbReference type="InterPro" id="IPR003131">
    <property type="entry name" value="T1-type_BTB"/>
</dbReference>
<dbReference type="Proteomes" id="UP000036987">
    <property type="component" value="Unassembled WGS sequence"/>
</dbReference>
<organism evidence="3 4">
    <name type="scientific">Zostera marina</name>
    <name type="common">Eelgrass</name>
    <dbReference type="NCBI Taxonomy" id="29655"/>
    <lineage>
        <taxon>Eukaryota</taxon>
        <taxon>Viridiplantae</taxon>
        <taxon>Streptophyta</taxon>
        <taxon>Embryophyta</taxon>
        <taxon>Tracheophyta</taxon>
        <taxon>Spermatophyta</taxon>
        <taxon>Magnoliopsida</taxon>
        <taxon>Liliopsida</taxon>
        <taxon>Zosteraceae</taxon>
        <taxon>Zostera</taxon>
    </lineage>
</organism>
<dbReference type="Pfam" id="PF02214">
    <property type="entry name" value="BTB_2"/>
    <property type="match status" value="1"/>
</dbReference>
<dbReference type="Pfam" id="PF25279">
    <property type="entry name" value="Beta_prop_At2g24240"/>
    <property type="match status" value="1"/>
</dbReference>
<proteinExistence type="predicted"/>
<gene>
    <name evidence="3" type="ORF">ZOSMA_7G00560</name>
</gene>
<protein>
    <submittedName>
        <fullName evidence="3">BTB/POZ domain-containing protein</fullName>
    </submittedName>
</protein>
<dbReference type="OrthoDB" id="2414723at2759"/>
<dbReference type="PANTHER" id="PTHR11145:SF8">
    <property type="entry name" value="RE57120P"/>
    <property type="match status" value="1"/>
</dbReference>
<comment type="pathway">
    <text evidence="1">Protein modification; protein ubiquitination.</text>
</comment>
<evidence type="ECO:0000256" key="1">
    <source>
        <dbReference type="ARBA" id="ARBA00004906"/>
    </source>
</evidence>
<evidence type="ECO:0000259" key="2">
    <source>
        <dbReference type="SMART" id="SM00225"/>
    </source>
</evidence>
<dbReference type="CDD" id="cd18316">
    <property type="entry name" value="BTB_POZ_KCTD-like"/>
    <property type="match status" value="1"/>
</dbReference>
<reference evidence="4" key="1">
    <citation type="journal article" date="2016" name="Nature">
        <title>The genome of the seagrass Zostera marina reveals angiosperm adaptation to the sea.</title>
        <authorList>
            <person name="Olsen J.L."/>
            <person name="Rouze P."/>
            <person name="Verhelst B."/>
            <person name="Lin Y.-C."/>
            <person name="Bayer T."/>
            <person name="Collen J."/>
            <person name="Dattolo E."/>
            <person name="De Paoli E."/>
            <person name="Dittami S."/>
            <person name="Maumus F."/>
            <person name="Michel G."/>
            <person name="Kersting A."/>
            <person name="Lauritano C."/>
            <person name="Lohaus R."/>
            <person name="Toepel M."/>
            <person name="Tonon T."/>
            <person name="Vanneste K."/>
            <person name="Amirebrahimi M."/>
            <person name="Brakel J."/>
            <person name="Bostroem C."/>
            <person name="Chovatia M."/>
            <person name="Grimwood J."/>
            <person name="Jenkins J.W."/>
            <person name="Jueterbock A."/>
            <person name="Mraz A."/>
            <person name="Stam W.T."/>
            <person name="Tice H."/>
            <person name="Bornberg-Bauer E."/>
            <person name="Green P.J."/>
            <person name="Pearson G.A."/>
            <person name="Procaccini G."/>
            <person name="Duarte C.M."/>
            <person name="Schmutz J."/>
            <person name="Reusch T.B.H."/>
            <person name="Van de Peer Y."/>
        </authorList>
    </citation>
    <scope>NUCLEOTIDE SEQUENCE [LARGE SCALE GENOMIC DNA]</scope>
    <source>
        <strain evidence="4">cv. Finnish</strain>
    </source>
</reference>
<dbReference type="Gene3D" id="3.30.710.10">
    <property type="entry name" value="Potassium Channel Kv1.1, Chain A"/>
    <property type="match status" value="1"/>
</dbReference>
<keyword evidence="4" id="KW-1185">Reference proteome</keyword>
<evidence type="ECO:0000313" key="4">
    <source>
        <dbReference type="Proteomes" id="UP000036987"/>
    </source>
</evidence>
<dbReference type="SMART" id="SM00225">
    <property type="entry name" value="BTB"/>
    <property type="match status" value="1"/>
</dbReference>
<sequence>MVVMDDDQQRRIKLNVGGKVFETTVSTLHRAGPNSLLTVLSVSNSHPIFIDRDPDLFSVLLSLLRCGRIPYTAHRQFSNQEIAEEALYYGIDSCLRTAISPSLLDGIDAAPITIVQPTSDAFVSSFSAGSEDGSVWLAHAGQISAYDWNLSHAATVRTHLEGITSIGRVSSDVAVVGSTEAAGLHFYNVISDRRHVGSVHWIDRSDLRVHKARVASIAAGSTSVFAAVESLHRENAILAVDKTTLKVTHEIGRQRGSSTKTAVPGKLSILERKGLVFASAVSGGAFGYSGYMRLWDPRTRGMVWETIDPGSGTNSNRFGDSFADADVDREEESAIYKVCWKSGDVAMADLRKLGNEDPWVYLEDRRKAQNGDGSVLLCHRNQVFVAKHGGLEVWSKKEFGFRRNLVEREEHSKLGMIENIEGGGERLFLSRVSMEGVEVWETSDLSGGKETT</sequence>